<feature type="transmembrane region" description="Helical" evidence="1">
    <location>
        <begin position="33"/>
        <end position="54"/>
    </location>
</feature>
<organism evidence="2 3">
    <name type="scientific">Candidatus Enterococcus courvalinii</name>
    <dbReference type="NCBI Taxonomy" id="2815329"/>
    <lineage>
        <taxon>Bacteria</taxon>
        <taxon>Bacillati</taxon>
        <taxon>Bacillota</taxon>
        <taxon>Bacilli</taxon>
        <taxon>Lactobacillales</taxon>
        <taxon>Enterococcaceae</taxon>
        <taxon>Enterococcus</taxon>
    </lineage>
</organism>
<evidence type="ECO:0000313" key="2">
    <source>
        <dbReference type="EMBL" id="MBO0481152.1"/>
    </source>
</evidence>
<feature type="transmembrane region" description="Helical" evidence="1">
    <location>
        <begin position="70"/>
        <end position="90"/>
    </location>
</feature>
<keyword evidence="3" id="KW-1185">Reference proteome</keyword>
<dbReference type="EMBL" id="JAFLWI010000002">
    <property type="protein sequence ID" value="MBO0481152.1"/>
    <property type="molecule type" value="Genomic_DNA"/>
</dbReference>
<sequence>MGAIVLVALYQAFIKYPTYGTKLLAITSEKQTAYSPTLVLSTVTALAKSILYFFHKTTSMLKRKKQRKQLFLVLGAAGVIYFLPVITQFFHQLTAAF</sequence>
<dbReference type="RefSeq" id="WP_206898067.1">
    <property type="nucleotide sequence ID" value="NZ_JAFLWI010000002.1"/>
</dbReference>
<reference evidence="2 3" key="1">
    <citation type="submission" date="2021-03" db="EMBL/GenBank/DDBJ databases">
        <title>Enterococcal diversity collection.</title>
        <authorList>
            <person name="Gilmore M.S."/>
            <person name="Schwartzman J."/>
            <person name="Van Tyne D."/>
            <person name="Martin M."/>
            <person name="Earl A.M."/>
            <person name="Manson A.L."/>
            <person name="Straub T."/>
            <person name="Salamzade R."/>
            <person name="Saavedra J."/>
            <person name="Lebreton F."/>
            <person name="Prichula J."/>
            <person name="Schaufler K."/>
            <person name="Gaca A."/>
            <person name="Sgardioli B."/>
            <person name="Wagenaar J."/>
            <person name="Strong T."/>
        </authorList>
    </citation>
    <scope>NUCLEOTIDE SEQUENCE [LARGE SCALE GENOMIC DNA]</scope>
    <source>
        <strain evidence="2 3">MSG2901</strain>
    </source>
</reference>
<proteinExistence type="predicted"/>
<accession>A0ABS3HYZ8</accession>
<evidence type="ECO:0000256" key="1">
    <source>
        <dbReference type="SAM" id="Phobius"/>
    </source>
</evidence>
<evidence type="ECO:0000313" key="3">
    <source>
        <dbReference type="Proteomes" id="UP000664832"/>
    </source>
</evidence>
<dbReference type="Proteomes" id="UP000664832">
    <property type="component" value="Unassembled WGS sequence"/>
</dbReference>
<name>A0ABS3HYZ8_9ENTE</name>
<keyword evidence="1" id="KW-0812">Transmembrane</keyword>
<keyword evidence="1" id="KW-1133">Transmembrane helix</keyword>
<comment type="caution">
    <text evidence="2">The sequence shown here is derived from an EMBL/GenBank/DDBJ whole genome shotgun (WGS) entry which is preliminary data.</text>
</comment>
<protein>
    <submittedName>
        <fullName evidence="2">Uncharacterized protein</fullName>
    </submittedName>
</protein>
<keyword evidence="1" id="KW-0472">Membrane</keyword>
<gene>
    <name evidence="2" type="ORF">JZO71_02305</name>
</gene>